<gene>
    <name evidence="1" type="ORF">B0H63DRAFT_222611</name>
</gene>
<evidence type="ECO:0000313" key="2">
    <source>
        <dbReference type="Proteomes" id="UP001285441"/>
    </source>
</evidence>
<comment type="caution">
    <text evidence="1">The sequence shown here is derived from an EMBL/GenBank/DDBJ whole genome shotgun (WGS) entry which is preliminary data.</text>
</comment>
<evidence type="ECO:0000313" key="1">
    <source>
        <dbReference type="EMBL" id="KAK3377696.1"/>
    </source>
</evidence>
<name>A0AAE0NBK6_9PEZI</name>
<organism evidence="1 2">
    <name type="scientific">Podospora didyma</name>
    <dbReference type="NCBI Taxonomy" id="330526"/>
    <lineage>
        <taxon>Eukaryota</taxon>
        <taxon>Fungi</taxon>
        <taxon>Dikarya</taxon>
        <taxon>Ascomycota</taxon>
        <taxon>Pezizomycotina</taxon>
        <taxon>Sordariomycetes</taxon>
        <taxon>Sordariomycetidae</taxon>
        <taxon>Sordariales</taxon>
        <taxon>Podosporaceae</taxon>
        <taxon>Podospora</taxon>
    </lineage>
</organism>
<sequence>MLNSGVLDLACPFLGTARQPSFIFRLSYCTCRGCHMLCPCIFREVEKGGLSLLEYVPILLMCYCKRHVPRRMGRDRWEAKILGATKKTKKRRRRGVPEPTRTPRYPQSLNAEICPEFHTIYFIAPSMRYGFDAAGIGQRPVLRGFELDKGEGDIPIFDSLQRWPQGRFRETFLVGRSYAAFNSRFTAGKEHARHALGFQNLAVAHRH</sequence>
<keyword evidence="2" id="KW-1185">Reference proteome</keyword>
<protein>
    <submittedName>
        <fullName evidence="1">Uncharacterized protein</fullName>
    </submittedName>
</protein>
<dbReference type="EMBL" id="JAULSW010000006">
    <property type="protein sequence ID" value="KAK3377696.1"/>
    <property type="molecule type" value="Genomic_DNA"/>
</dbReference>
<reference evidence="1" key="2">
    <citation type="submission" date="2023-06" db="EMBL/GenBank/DDBJ databases">
        <authorList>
            <consortium name="Lawrence Berkeley National Laboratory"/>
            <person name="Haridas S."/>
            <person name="Hensen N."/>
            <person name="Bonometti L."/>
            <person name="Westerberg I."/>
            <person name="Brannstrom I.O."/>
            <person name="Guillou S."/>
            <person name="Cros-Aarteil S."/>
            <person name="Calhoun S."/>
            <person name="Kuo A."/>
            <person name="Mondo S."/>
            <person name="Pangilinan J."/>
            <person name="Riley R."/>
            <person name="LaButti K."/>
            <person name="Andreopoulos B."/>
            <person name="Lipzen A."/>
            <person name="Chen C."/>
            <person name="Yanf M."/>
            <person name="Daum C."/>
            <person name="Ng V."/>
            <person name="Clum A."/>
            <person name="Steindorff A."/>
            <person name="Ohm R."/>
            <person name="Martin F."/>
            <person name="Silar P."/>
            <person name="Natvig D."/>
            <person name="Lalanne C."/>
            <person name="Gautier V."/>
            <person name="Ament-velasquez S.L."/>
            <person name="Kruys A."/>
            <person name="Hutchinson M.I."/>
            <person name="Powell A.J."/>
            <person name="Barry K."/>
            <person name="Miller A.N."/>
            <person name="Grigoriev I.V."/>
            <person name="Debuchy R."/>
            <person name="Gladieux P."/>
            <person name="Thoren M.H."/>
            <person name="Johannesson H."/>
        </authorList>
    </citation>
    <scope>NUCLEOTIDE SEQUENCE</scope>
    <source>
        <strain evidence="1">CBS 232.78</strain>
    </source>
</reference>
<reference evidence="1" key="1">
    <citation type="journal article" date="2023" name="Mol. Phylogenet. Evol.">
        <title>Genome-scale phylogeny and comparative genomics of the fungal order Sordariales.</title>
        <authorList>
            <person name="Hensen N."/>
            <person name="Bonometti L."/>
            <person name="Westerberg I."/>
            <person name="Brannstrom I.O."/>
            <person name="Guillou S."/>
            <person name="Cros-Aarteil S."/>
            <person name="Calhoun S."/>
            <person name="Haridas S."/>
            <person name="Kuo A."/>
            <person name="Mondo S."/>
            <person name="Pangilinan J."/>
            <person name="Riley R."/>
            <person name="LaButti K."/>
            <person name="Andreopoulos B."/>
            <person name="Lipzen A."/>
            <person name="Chen C."/>
            <person name="Yan M."/>
            <person name="Daum C."/>
            <person name="Ng V."/>
            <person name="Clum A."/>
            <person name="Steindorff A."/>
            <person name="Ohm R.A."/>
            <person name="Martin F."/>
            <person name="Silar P."/>
            <person name="Natvig D.O."/>
            <person name="Lalanne C."/>
            <person name="Gautier V."/>
            <person name="Ament-Velasquez S.L."/>
            <person name="Kruys A."/>
            <person name="Hutchinson M.I."/>
            <person name="Powell A.J."/>
            <person name="Barry K."/>
            <person name="Miller A.N."/>
            <person name="Grigoriev I.V."/>
            <person name="Debuchy R."/>
            <person name="Gladieux P."/>
            <person name="Hiltunen Thoren M."/>
            <person name="Johannesson H."/>
        </authorList>
    </citation>
    <scope>NUCLEOTIDE SEQUENCE</scope>
    <source>
        <strain evidence="1">CBS 232.78</strain>
    </source>
</reference>
<dbReference type="Proteomes" id="UP001285441">
    <property type="component" value="Unassembled WGS sequence"/>
</dbReference>
<dbReference type="AlphaFoldDB" id="A0AAE0NBK6"/>
<accession>A0AAE0NBK6</accession>
<proteinExistence type="predicted"/>